<dbReference type="EMBL" id="JABZYP010000037">
    <property type="protein sequence ID" value="MBF1713634.1"/>
    <property type="molecule type" value="Genomic_DNA"/>
</dbReference>
<comment type="caution">
    <text evidence="1">The sequence shown here is derived from an EMBL/GenBank/DDBJ whole genome shotgun (WGS) entry which is preliminary data.</text>
</comment>
<protein>
    <submittedName>
        <fullName evidence="1">Type 2 isopentenyl-diphosphate Delta-isomerase</fullName>
    </submittedName>
</protein>
<feature type="non-terminal residue" evidence="1">
    <location>
        <position position="42"/>
    </location>
</feature>
<organism evidence="1 2">
    <name type="scientific">Streptococcus intermedius</name>
    <dbReference type="NCBI Taxonomy" id="1338"/>
    <lineage>
        <taxon>Bacteria</taxon>
        <taxon>Bacillati</taxon>
        <taxon>Bacillota</taxon>
        <taxon>Bacilli</taxon>
        <taxon>Lactobacillales</taxon>
        <taxon>Streptococcaceae</taxon>
        <taxon>Streptococcus</taxon>
        <taxon>Streptococcus anginosus group</taxon>
    </lineage>
</organism>
<dbReference type="AlphaFoldDB" id="A0A930RCS7"/>
<gene>
    <name evidence="1" type="ORF">HXO88_07900</name>
</gene>
<dbReference type="InterPro" id="IPR013785">
    <property type="entry name" value="Aldolase_TIM"/>
</dbReference>
<sequence>MSQNRKDEHIKYALKYESPYNSFDDMELIHCSLPKYDLDEID</sequence>
<reference evidence="1" key="1">
    <citation type="submission" date="2020-04" db="EMBL/GenBank/DDBJ databases">
        <title>Deep metagenomics examines the oral microbiome during advanced dental caries in children, revealing novel taxa and co-occurrences with host molecules.</title>
        <authorList>
            <person name="Baker J.L."/>
            <person name="Morton J.T."/>
            <person name="Dinis M."/>
            <person name="Alvarez R."/>
            <person name="Tran N.C."/>
            <person name="Knight R."/>
            <person name="Edlund A."/>
        </authorList>
    </citation>
    <scope>NUCLEOTIDE SEQUENCE</scope>
    <source>
        <strain evidence="1">JCVI_23_bin.22</strain>
    </source>
</reference>
<accession>A0A930RCS7</accession>
<name>A0A930RCS7_STRIT</name>
<proteinExistence type="predicted"/>
<dbReference type="Proteomes" id="UP000721045">
    <property type="component" value="Unassembled WGS sequence"/>
</dbReference>
<evidence type="ECO:0000313" key="1">
    <source>
        <dbReference type="EMBL" id="MBF1713634.1"/>
    </source>
</evidence>
<dbReference type="Gene3D" id="3.20.20.70">
    <property type="entry name" value="Aldolase class I"/>
    <property type="match status" value="1"/>
</dbReference>
<evidence type="ECO:0000313" key="2">
    <source>
        <dbReference type="Proteomes" id="UP000721045"/>
    </source>
</evidence>